<evidence type="ECO:0000259" key="4">
    <source>
        <dbReference type="PROSITE" id="PS50893"/>
    </source>
</evidence>
<dbReference type="InterPro" id="IPR003439">
    <property type="entry name" value="ABC_transporter-like_ATP-bd"/>
</dbReference>
<accession>A0A1Y0ETU9</accession>
<evidence type="ECO:0000256" key="2">
    <source>
        <dbReference type="ARBA" id="ARBA00022741"/>
    </source>
</evidence>
<dbReference type="OrthoDB" id="9802264at2"/>
<keyword evidence="1" id="KW-1003">Cell membrane</keyword>
<dbReference type="SMART" id="SM00382">
    <property type="entry name" value="AAA"/>
    <property type="match status" value="1"/>
</dbReference>
<dbReference type="EMBL" id="CP021455">
    <property type="protein sequence ID" value="ARU06850.1"/>
    <property type="molecule type" value="Genomic_DNA"/>
</dbReference>
<evidence type="ECO:0000256" key="3">
    <source>
        <dbReference type="ARBA" id="ARBA00022840"/>
    </source>
</evidence>
<evidence type="ECO:0000313" key="5">
    <source>
        <dbReference type="EMBL" id="ARU06850.1"/>
    </source>
</evidence>
<keyword evidence="1" id="KW-0472">Membrane</keyword>
<feature type="domain" description="ABC transporter" evidence="4">
    <location>
        <begin position="28"/>
        <end position="244"/>
    </location>
</feature>
<dbReference type="GO" id="GO:0034040">
    <property type="term" value="F:ATPase-coupled lipid transmembrane transporter activity"/>
    <property type="evidence" value="ECO:0007669"/>
    <property type="project" value="TreeGrafter"/>
</dbReference>
<dbReference type="SUPFAM" id="SSF52540">
    <property type="entry name" value="P-loop containing nucleoside triphosphate hydrolases"/>
    <property type="match status" value="1"/>
</dbReference>
<dbReference type="PANTHER" id="PTHR24221:SF654">
    <property type="entry name" value="ATP-BINDING CASSETTE SUB-FAMILY B MEMBER 6"/>
    <property type="match status" value="1"/>
</dbReference>
<gene>
    <name evidence="5" type="ORF">CCO03_13260</name>
</gene>
<evidence type="ECO:0000256" key="1">
    <source>
        <dbReference type="ARBA" id="ARBA00022475"/>
    </source>
</evidence>
<evidence type="ECO:0000313" key="6">
    <source>
        <dbReference type="Proteomes" id="UP000196138"/>
    </source>
</evidence>
<dbReference type="InterPro" id="IPR017871">
    <property type="entry name" value="ABC_transporter-like_CS"/>
</dbReference>
<dbReference type="PROSITE" id="PS50893">
    <property type="entry name" value="ABC_TRANSPORTER_2"/>
    <property type="match status" value="1"/>
</dbReference>
<dbReference type="GO" id="GO:0016887">
    <property type="term" value="F:ATP hydrolysis activity"/>
    <property type="evidence" value="ECO:0007669"/>
    <property type="project" value="InterPro"/>
</dbReference>
<dbReference type="PROSITE" id="PS00211">
    <property type="entry name" value="ABC_TRANSPORTER_1"/>
    <property type="match status" value="1"/>
</dbReference>
<protein>
    <recommendedName>
        <fullName evidence="4">ABC transporter domain-containing protein</fullName>
    </recommendedName>
</protein>
<keyword evidence="3" id="KW-0067">ATP-binding</keyword>
<reference evidence="5 6" key="1">
    <citation type="submission" date="2017-05" db="EMBL/GenBank/DDBJ databases">
        <authorList>
            <person name="Song R."/>
            <person name="Chenine A.L."/>
            <person name="Ruprecht R.M."/>
        </authorList>
    </citation>
    <scope>NUCLEOTIDE SEQUENCE [LARGE SCALE GENOMIC DNA]</scope>
    <source>
        <strain evidence="5 6">DSM 26136</strain>
    </source>
</reference>
<dbReference type="Pfam" id="PF00005">
    <property type="entry name" value="ABC_tran"/>
    <property type="match status" value="1"/>
</dbReference>
<dbReference type="InterPro" id="IPR039421">
    <property type="entry name" value="Type_1_exporter"/>
</dbReference>
<dbReference type="InterPro" id="IPR027417">
    <property type="entry name" value="P-loop_NTPase"/>
</dbReference>
<dbReference type="Proteomes" id="UP000196138">
    <property type="component" value="Chromosome"/>
</dbReference>
<organism evidence="5 6">
    <name type="scientific">Comamonas serinivorans</name>
    <dbReference type="NCBI Taxonomy" id="1082851"/>
    <lineage>
        <taxon>Bacteria</taxon>
        <taxon>Pseudomonadati</taxon>
        <taxon>Pseudomonadota</taxon>
        <taxon>Betaproteobacteria</taxon>
        <taxon>Burkholderiales</taxon>
        <taxon>Comamonadaceae</taxon>
        <taxon>Comamonas</taxon>
    </lineage>
</organism>
<keyword evidence="6" id="KW-1185">Reference proteome</keyword>
<dbReference type="InterPro" id="IPR003593">
    <property type="entry name" value="AAA+_ATPase"/>
</dbReference>
<sequence length="244" mass="26148">MSREYGHASDESKSTTDGYCETHLPRPLCLSQLTFGHTGQPSVLRGLSLCLAPGERVAIRGDSGCGKSTLSELILGLWPPQQGRVSWGGADLRELDVGWWHAQIAWLPQGAPVFAGTVADNLRLGDPQASDARLWQVLSEVNLADWARQAEGLATWVGENGATLSAGQARRLALARALLRRAPLMVLDEPTEGLDVDTAAAVMQDLTVALAGRSLLVITHAPLPPGVVQRELWLRDGRLSPQAA</sequence>
<name>A0A1Y0ETU9_9BURK</name>
<dbReference type="AlphaFoldDB" id="A0A1Y0ETU9"/>
<dbReference type="Gene3D" id="3.40.50.300">
    <property type="entry name" value="P-loop containing nucleotide triphosphate hydrolases"/>
    <property type="match status" value="1"/>
</dbReference>
<keyword evidence="2" id="KW-0547">Nucleotide-binding</keyword>
<dbReference type="KEGG" id="cser:CCO03_13260"/>
<dbReference type="GO" id="GO:0005524">
    <property type="term" value="F:ATP binding"/>
    <property type="evidence" value="ECO:0007669"/>
    <property type="project" value="UniProtKB-KW"/>
</dbReference>
<proteinExistence type="predicted"/>
<dbReference type="PANTHER" id="PTHR24221">
    <property type="entry name" value="ATP-BINDING CASSETTE SUB-FAMILY B"/>
    <property type="match status" value="1"/>
</dbReference>